<keyword evidence="2" id="KW-1185">Reference proteome</keyword>
<protein>
    <submittedName>
        <fullName evidence="1">Uncharacterized protein</fullName>
    </submittedName>
</protein>
<accession>A0A8E2JUS7</accession>
<evidence type="ECO:0000313" key="2">
    <source>
        <dbReference type="Proteomes" id="UP000250140"/>
    </source>
</evidence>
<gene>
    <name evidence="1" type="ORF">AOQ84DRAFT_8121</name>
</gene>
<dbReference type="PANTHER" id="PTHR42085">
    <property type="entry name" value="F-BOX DOMAIN-CONTAINING PROTEIN"/>
    <property type="match status" value="1"/>
</dbReference>
<dbReference type="PANTHER" id="PTHR42085:SF2">
    <property type="entry name" value="F-BOX DOMAIN-CONTAINING PROTEIN"/>
    <property type="match status" value="1"/>
</dbReference>
<organism evidence="1 2">
    <name type="scientific">Glonium stellatum</name>
    <dbReference type="NCBI Taxonomy" id="574774"/>
    <lineage>
        <taxon>Eukaryota</taxon>
        <taxon>Fungi</taxon>
        <taxon>Dikarya</taxon>
        <taxon>Ascomycota</taxon>
        <taxon>Pezizomycotina</taxon>
        <taxon>Dothideomycetes</taxon>
        <taxon>Pleosporomycetidae</taxon>
        <taxon>Gloniales</taxon>
        <taxon>Gloniaceae</taxon>
        <taxon>Glonium</taxon>
    </lineage>
</organism>
<name>A0A8E2JUS7_9PEZI</name>
<dbReference type="EMBL" id="KV749319">
    <property type="protein sequence ID" value="OCL10009.1"/>
    <property type="molecule type" value="Genomic_DNA"/>
</dbReference>
<sequence length="266" mass="31623">MVYEYLLVNNHCRNDPVFSIPAIKKMIQKREAIKRRRQAMLEKRLARRMKPVQHRVTATIPLVYTSIYSTCKQIHDEAKDVFFRMNSFHIVIPDFDFIYRRDDMLFLKGLDDSWDFPRITNLQLELCISSIFNLKTRVNWVDLTKNLPYLRKLQVFVTSSNFSRFKTTELYDWERVNWKYKAAFRDLVAAIPKSVDVKWGLTLKQKLGNFKGKDYLEGKVLRAMYRQYENQRGIDYEVPDTMAVDEDDTESVVDPYAGYSSMFDDD</sequence>
<dbReference type="AlphaFoldDB" id="A0A8E2JUS7"/>
<reference evidence="1 2" key="1">
    <citation type="journal article" date="2016" name="Nat. Commun.">
        <title>Ectomycorrhizal ecology is imprinted in the genome of the dominant symbiotic fungus Cenococcum geophilum.</title>
        <authorList>
            <consortium name="DOE Joint Genome Institute"/>
            <person name="Peter M."/>
            <person name="Kohler A."/>
            <person name="Ohm R.A."/>
            <person name="Kuo A."/>
            <person name="Krutzmann J."/>
            <person name="Morin E."/>
            <person name="Arend M."/>
            <person name="Barry K.W."/>
            <person name="Binder M."/>
            <person name="Choi C."/>
            <person name="Clum A."/>
            <person name="Copeland A."/>
            <person name="Grisel N."/>
            <person name="Haridas S."/>
            <person name="Kipfer T."/>
            <person name="LaButti K."/>
            <person name="Lindquist E."/>
            <person name="Lipzen A."/>
            <person name="Maire R."/>
            <person name="Meier B."/>
            <person name="Mihaltcheva S."/>
            <person name="Molinier V."/>
            <person name="Murat C."/>
            <person name="Poggeler S."/>
            <person name="Quandt C.A."/>
            <person name="Sperisen C."/>
            <person name="Tritt A."/>
            <person name="Tisserant E."/>
            <person name="Crous P.W."/>
            <person name="Henrissat B."/>
            <person name="Nehls U."/>
            <person name="Egli S."/>
            <person name="Spatafora J.W."/>
            <person name="Grigoriev I.V."/>
            <person name="Martin F.M."/>
        </authorList>
    </citation>
    <scope>NUCLEOTIDE SEQUENCE [LARGE SCALE GENOMIC DNA]</scope>
    <source>
        <strain evidence="1 2">CBS 207.34</strain>
    </source>
</reference>
<dbReference type="InterPro" id="IPR038883">
    <property type="entry name" value="AN11006-like"/>
</dbReference>
<proteinExistence type="predicted"/>
<dbReference type="Proteomes" id="UP000250140">
    <property type="component" value="Unassembled WGS sequence"/>
</dbReference>
<evidence type="ECO:0000313" key="1">
    <source>
        <dbReference type="EMBL" id="OCL10009.1"/>
    </source>
</evidence>
<dbReference type="OrthoDB" id="62952at2759"/>